<keyword evidence="19" id="KW-1185">Reference proteome</keyword>
<dbReference type="Gene3D" id="2.60.40.420">
    <property type="entry name" value="Cupredoxins - blue copper proteins"/>
    <property type="match status" value="1"/>
</dbReference>
<reference evidence="19" key="1">
    <citation type="journal article" date="2019" name="Int. J. Syst. Evol. Microbiol.">
        <title>The Global Catalogue of Microorganisms (GCM) 10K type strain sequencing project: providing services to taxonomists for standard genome sequencing and annotation.</title>
        <authorList>
            <consortium name="The Broad Institute Genomics Platform"/>
            <consortium name="The Broad Institute Genome Sequencing Center for Infectious Disease"/>
            <person name="Wu L."/>
            <person name="Ma J."/>
        </authorList>
    </citation>
    <scope>NUCLEOTIDE SEQUENCE [LARGE SCALE GENOMIC DNA]</scope>
    <source>
        <strain evidence="19">JCM 32226</strain>
    </source>
</reference>
<dbReference type="Pfam" id="PF00116">
    <property type="entry name" value="COX2"/>
    <property type="match status" value="1"/>
</dbReference>
<dbReference type="PANTHER" id="PTHR22888:SF18">
    <property type="entry name" value="CYTOCHROME BO(3) UBIQUINOL OXIDASE SUBUNIT 2"/>
    <property type="match status" value="1"/>
</dbReference>
<evidence type="ECO:0000256" key="15">
    <source>
        <dbReference type="SAM" id="Phobius"/>
    </source>
</evidence>
<evidence type="ECO:0000256" key="3">
    <source>
        <dbReference type="ARBA" id="ARBA00022448"/>
    </source>
</evidence>
<dbReference type="EMBL" id="BAABFC010000009">
    <property type="protein sequence ID" value="GAA4497378.1"/>
    <property type="molecule type" value="Genomic_DNA"/>
</dbReference>
<dbReference type="InterPro" id="IPR045187">
    <property type="entry name" value="CcO_II"/>
</dbReference>
<feature type="transmembrane region" description="Helical" evidence="15">
    <location>
        <begin position="69"/>
        <end position="89"/>
    </location>
</feature>
<evidence type="ECO:0000256" key="8">
    <source>
        <dbReference type="ARBA" id="ARBA00022982"/>
    </source>
</evidence>
<keyword evidence="7" id="KW-0732">Signal</keyword>
<evidence type="ECO:0000259" key="16">
    <source>
        <dbReference type="PROSITE" id="PS50857"/>
    </source>
</evidence>
<dbReference type="Pfam" id="PF06481">
    <property type="entry name" value="COX_ARM"/>
    <property type="match status" value="1"/>
</dbReference>
<keyword evidence="9 15" id="KW-1133">Transmembrane helix</keyword>
<dbReference type="InterPro" id="IPR008972">
    <property type="entry name" value="Cupredoxin"/>
</dbReference>
<evidence type="ECO:0000256" key="4">
    <source>
        <dbReference type="ARBA" id="ARBA00022475"/>
    </source>
</evidence>
<dbReference type="CDD" id="cd04212">
    <property type="entry name" value="CuRO_UO_II"/>
    <property type="match status" value="1"/>
</dbReference>
<dbReference type="Proteomes" id="UP001501321">
    <property type="component" value="Unassembled WGS sequence"/>
</dbReference>
<dbReference type="NCBIfam" id="TIGR01433">
    <property type="entry name" value="CyoA"/>
    <property type="match status" value="1"/>
</dbReference>
<name>A0ABP8Q4D0_9GAMM</name>
<dbReference type="PIRSF" id="PIRSF000292">
    <property type="entry name" value="Ubi_od_II"/>
    <property type="match status" value="1"/>
</dbReference>
<keyword evidence="4 14" id="KW-1003">Cell membrane</keyword>
<evidence type="ECO:0000256" key="7">
    <source>
        <dbReference type="ARBA" id="ARBA00022729"/>
    </source>
</evidence>
<sequence length="299" mass="32955">MLLSGCDMALMDPKGAVGLEQRSLILTATGLMLIVVIPVFIMTVWFAWRYRAANKQATYAPKWAHSNKIELVVWTVPCIIILVLGYITWQTSHSLDPHKPLTSDKPALQIDVVAMDWKWLFIYPEQGIATVNEIAIPVDVPVHFRVTSSTVMNSFFIPRLGSQVYAMAGMNNDLHLIANEAGTYKGIAANYSGHGFSGMKFATHAVSDTDFAAWVDKVKQAPMGLDSAQYAELMKPSQNVPVTYFSSAKPGLYEEIIQTFMGEMPMHEHKAMPATMADGEAMEGMHDHAMHADTSGTGE</sequence>
<dbReference type="InterPro" id="IPR002429">
    <property type="entry name" value="CcO_II-like_C"/>
</dbReference>
<evidence type="ECO:0000256" key="13">
    <source>
        <dbReference type="ARBA" id="ARBA00023288"/>
    </source>
</evidence>
<evidence type="ECO:0000256" key="10">
    <source>
        <dbReference type="ARBA" id="ARBA00023002"/>
    </source>
</evidence>
<dbReference type="SUPFAM" id="SSF49503">
    <property type="entry name" value="Cupredoxins"/>
    <property type="match status" value="1"/>
</dbReference>
<keyword evidence="13" id="KW-0449">Lipoprotein</keyword>
<comment type="similarity">
    <text evidence="2 14">Belongs to the cytochrome c oxidase subunit 2 family.</text>
</comment>
<keyword evidence="8 14" id="KW-0249">Electron transport</keyword>
<dbReference type="InterPro" id="IPR034227">
    <property type="entry name" value="CuRO_UO_II"/>
</dbReference>
<keyword evidence="3 14" id="KW-0813">Transport</keyword>
<keyword evidence="12" id="KW-0564">Palmitate</keyword>
<gene>
    <name evidence="18" type="primary">cyoA</name>
    <name evidence="18" type="ORF">GCM10023095_13880</name>
</gene>
<feature type="domain" description="Cytochrome oxidase subunit II copper A binding" evidence="16">
    <location>
        <begin position="105"/>
        <end position="217"/>
    </location>
</feature>
<dbReference type="PROSITE" id="PS50857">
    <property type="entry name" value="COX2_CUA"/>
    <property type="match status" value="1"/>
</dbReference>
<evidence type="ECO:0000256" key="2">
    <source>
        <dbReference type="ARBA" id="ARBA00007866"/>
    </source>
</evidence>
<comment type="caution">
    <text evidence="18">The sequence shown here is derived from an EMBL/GenBank/DDBJ whole genome shotgun (WGS) entry which is preliminary data.</text>
</comment>
<dbReference type="PROSITE" id="PS50999">
    <property type="entry name" value="COX2_TM"/>
    <property type="match status" value="1"/>
</dbReference>
<dbReference type="InterPro" id="IPR006333">
    <property type="entry name" value="Cyt_o_ubiquinol_oxidase_su2"/>
</dbReference>
<evidence type="ECO:0000256" key="1">
    <source>
        <dbReference type="ARBA" id="ARBA00004651"/>
    </source>
</evidence>
<evidence type="ECO:0000256" key="6">
    <source>
        <dbReference type="ARBA" id="ARBA00022692"/>
    </source>
</evidence>
<dbReference type="SUPFAM" id="SSF81464">
    <property type="entry name" value="Cytochrome c oxidase subunit II-like, transmembrane region"/>
    <property type="match status" value="1"/>
</dbReference>
<dbReference type="Gene3D" id="1.10.287.90">
    <property type="match status" value="1"/>
</dbReference>
<keyword evidence="10 14" id="KW-0560">Oxidoreductase</keyword>
<feature type="transmembrane region" description="Helical" evidence="15">
    <location>
        <begin position="24"/>
        <end position="48"/>
    </location>
</feature>
<dbReference type="PANTHER" id="PTHR22888">
    <property type="entry name" value="CYTOCHROME C OXIDASE, SUBUNIT II"/>
    <property type="match status" value="1"/>
</dbReference>
<evidence type="ECO:0000256" key="11">
    <source>
        <dbReference type="ARBA" id="ARBA00023136"/>
    </source>
</evidence>
<organism evidence="18 19">
    <name type="scientific">Pseudaeromonas paramecii</name>
    <dbReference type="NCBI Taxonomy" id="2138166"/>
    <lineage>
        <taxon>Bacteria</taxon>
        <taxon>Pseudomonadati</taxon>
        <taxon>Pseudomonadota</taxon>
        <taxon>Gammaproteobacteria</taxon>
        <taxon>Aeromonadales</taxon>
        <taxon>Aeromonadaceae</taxon>
        <taxon>Pseudaeromonas</taxon>
    </lineage>
</organism>
<evidence type="ECO:0000256" key="12">
    <source>
        <dbReference type="ARBA" id="ARBA00023139"/>
    </source>
</evidence>
<evidence type="ECO:0000313" key="18">
    <source>
        <dbReference type="EMBL" id="GAA4497378.1"/>
    </source>
</evidence>
<evidence type="ECO:0000256" key="9">
    <source>
        <dbReference type="ARBA" id="ARBA00022989"/>
    </source>
</evidence>
<keyword evidence="6 15" id="KW-0812">Transmembrane</keyword>
<evidence type="ECO:0000259" key="17">
    <source>
        <dbReference type="PROSITE" id="PS50999"/>
    </source>
</evidence>
<keyword evidence="5 14" id="KW-0679">Respiratory chain</keyword>
<proteinExistence type="inferred from homology"/>
<dbReference type="InterPro" id="IPR036257">
    <property type="entry name" value="Cyt_c_oxidase_su2_TM_sf"/>
</dbReference>
<comment type="subcellular location">
    <subcellularLocation>
        <location evidence="1">Cell membrane</location>
        <topology evidence="1">Multi-pass membrane protein</topology>
    </subcellularLocation>
</comment>
<keyword evidence="11 14" id="KW-0472">Membrane</keyword>
<dbReference type="InterPro" id="IPR011759">
    <property type="entry name" value="Cyt_c_oxidase_su2_TM_dom"/>
</dbReference>
<accession>A0ABP8Q4D0</accession>
<feature type="domain" description="Cytochrome oxidase subunit II transmembrane region profile" evidence="17">
    <location>
        <begin position="2"/>
        <end position="99"/>
    </location>
</feature>
<evidence type="ECO:0000256" key="14">
    <source>
        <dbReference type="PIRNR" id="PIRNR000292"/>
    </source>
</evidence>
<protein>
    <recommendedName>
        <fullName evidence="14">Ubiquinol oxidase subunit 2</fullName>
    </recommendedName>
</protein>
<dbReference type="InterPro" id="IPR010514">
    <property type="entry name" value="COX_ARM"/>
</dbReference>
<evidence type="ECO:0000313" key="19">
    <source>
        <dbReference type="Proteomes" id="UP001501321"/>
    </source>
</evidence>
<evidence type="ECO:0000256" key="5">
    <source>
        <dbReference type="ARBA" id="ARBA00022660"/>
    </source>
</evidence>